<gene>
    <name evidence="2" type="ORF">UFOVP1290_456</name>
</gene>
<dbReference type="EMBL" id="LR797252">
    <property type="protein sequence ID" value="CAB4196936.1"/>
    <property type="molecule type" value="Genomic_DNA"/>
</dbReference>
<sequence>MAPIILYRGDDFEKEELSHASIHFKCTNRRPEIKKDDLVIGRYSLLPFYPEQEKDIEYVGAKLINSYNQHLYVADLKNYVNDLGDFTPRTWDDLQYIPDNISFVLKGETNSRKGSWKKDMFASNKKEAIEVHNRLSNDGLIGNQKIYIREYIPLVKYLDGVNGMPVTKEFRFFVAYGKILCGAYYWQTYIDDLSTIPDANEVPRDFLEKVISKINNQCNFYTVDVAQAMTGEWIVIELNDGQQSGLSCNEPSILYKKLYEVIS</sequence>
<name>A0A6J5RRT0_9CAUD</name>
<protein>
    <recommendedName>
        <fullName evidence="1">ATP-grasp domain-containing protein</fullName>
    </recommendedName>
</protein>
<reference evidence="2" key="1">
    <citation type="submission" date="2020-05" db="EMBL/GenBank/DDBJ databases">
        <authorList>
            <person name="Chiriac C."/>
            <person name="Salcher M."/>
            <person name="Ghai R."/>
            <person name="Kavagutti S V."/>
        </authorList>
    </citation>
    <scope>NUCLEOTIDE SEQUENCE</scope>
</reference>
<feature type="domain" description="ATP-grasp" evidence="1">
    <location>
        <begin position="100"/>
        <end position="258"/>
    </location>
</feature>
<evidence type="ECO:0000313" key="2">
    <source>
        <dbReference type="EMBL" id="CAB4196936.1"/>
    </source>
</evidence>
<accession>A0A6J5RRT0</accession>
<dbReference type="InterPro" id="IPR025643">
    <property type="entry name" value="R2K_3"/>
</dbReference>
<proteinExistence type="predicted"/>
<evidence type="ECO:0000259" key="1">
    <source>
        <dbReference type="Pfam" id="PF14243"/>
    </source>
</evidence>
<organism evidence="2">
    <name type="scientific">uncultured Caudovirales phage</name>
    <dbReference type="NCBI Taxonomy" id="2100421"/>
    <lineage>
        <taxon>Viruses</taxon>
        <taxon>Duplodnaviria</taxon>
        <taxon>Heunggongvirae</taxon>
        <taxon>Uroviricota</taxon>
        <taxon>Caudoviricetes</taxon>
        <taxon>Peduoviridae</taxon>
        <taxon>Maltschvirus</taxon>
        <taxon>Maltschvirus maltsch</taxon>
    </lineage>
</organism>
<dbReference type="Pfam" id="PF14243">
    <property type="entry name" value="R2K_3"/>
    <property type="match status" value="1"/>
</dbReference>